<proteinExistence type="predicted"/>
<name>A0ACB9Z611_9PEZI</name>
<dbReference type="Proteomes" id="UP001497700">
    <property type="component" value="Unassembled WGS sequence"/>
</dbReference>
<reference evidence="1 2" key="1">
    <citation type="journal article" date="2022" name="New Phytol.">
        <title>Ecological generalism drives hyperdiversity of secondary metabolite gene clusters in xylarialean endophytes.</title>
        <authorList>
            <person name="Franco M.E.E."/>
            <person name="Wisecaver J.H."/>
            <person name="Arnold A.E."/>
            <person name="Ju Y.M."/>
            <person name="Slot J.C."/>
            <person name="Ahrendt S."/>
            <person name="Moore L.P."/>
            <person name="Eastman K.E."/>
            <person name="Scott K."/>
            <person name="Konkel Z."/>
            <person name="Mondo S.J."/>
            <person name="Kuo A."/>
            <person name="Hayes R.D."/>
            <person name="Haridas S."/>
            <person name="Andreopoulos B."/>
            <person name="Riley R."/>
            <person name="LaButti K."/>
            <person name="Pangilinan J."/>
            <person name="Lipzen A."/>
            <person name="Amirebrahimi M."/>
            <person name="Yan J."/>
            <person name="Adam C."/>
            <person name="Keymanesh K."/>
            <person name="Ng V."/>
            <person name="Louie K."/>
            <person name="Northen T."/>
            <person name="Drula E."/>
            <person name="Henrissat B."/>
            <person name="Hsieh H.M."/>
            <person name="Youens-Clark K."/>
            <person name="Lutzoni F."/>
            <person name="Miadlikowska J."/>
            <person name="Eastwood D.C."/>
            <person name="Hamelin R.C."/>
            <person name="Grigoriev I.V."/>
            <person name="U'Ren J.M."/>
        </authorList>
    </citation>
    <scope>NUCLEOTIDE SEQUENCE [LARGE SCALE GENOMIC DNA]</scope>
    <source>
        <strain evidence="1 2">CBS 119005</strain>
    </source>
</reference>
<dbReference type="EMBL" id="MU393458">
    <property type="protein sequence ID" value="KAI4866435.1"/>
    <property type="molecule type" value="Genomic_DNA"/>
</dbReference>
<evidence type="ECO:0000313" key="2">
    <source>
        <dbReference type="Proteomes" id="UP001497700"/>
    </source>
</evidence>
<comment type="caution">
    <text evidence="1">The sequence shown here is derived from an EMBL/GenBank/DDBJ whole genome shotgun (WGS) entry which is preliminary data.</text>
</comment>
<keyword evidence="2" id="KW-1185">Reference proteome</keyword>
<sequence length="214" mass="24372">MVFYAFYKTSQPVYDLYGFRYLIAAPDADTMDEWFRKASESTNGCTRHAPDFYSSNDNYPYNMVPEMADVMMFTYLKDRDGLDPTIFHNQGSTDHISGKTFYVRAKGNPKLYWTTYTNGLIYASETSRTRFCIRIDGDDKNKIMIGSDAIIISSATDSKRHLAVRDNGELYLSSHSTPMRFRDFKNNFLAEANGDADAPVVNVDNAGEVWELVS</sequence>
<accession>A0ACB9Z611</accession>
<protein>
    <submittedName>
        <fullName evidence="1">Uncharacterized protein</fullName>
    </submittedName>
</protein>
<organism evidence="1 2">
    <name type="scientific">Hypoxylon rubiginosum</name>
    <dbReference type="NCBI Taxonomy" id="110542"/>
    <lineage>
        <taxon>Eukaryota</taxon>
        <taxon>Fungi</taxon>
        <taxon>Dikarya</taxon>
        <taxon>Ascomycota</taxon>
        <taxon>Pezizomycotina</taxon>
        <taxon>Sordariomycetes</taxon>
        <taxon>Xylariomycetidae</taxon>
        <taxon>Xylariales</taxon>
        <taxon>Hypoxylaceae</taxon>
        <taxon>Hypoxylon</taxon>
    </lineage>
</organism>
<evidence type="ECO:0000313" key="1">
    <source>
        <dbReference type="EMBL" id="KAI4866435.1"/>
    </source>
</evidence>
<gene>
    <name evidence="1" type="ORF">F4820DRAFT_247284</name>
</gene>